<keyword evidence="3" id="KW-1185">Reference proteome</keyword>
<dbReference type="AlphaFoldDB" id="A0A9W9HKE4"/>
<reference evidence="2" key="2">
    <citation type="journal article" date="2023" name="IMA Fungus">
        <title>Comparative genomic study of the Penicillium genus elucidates a diverse pangenome and 15 lateral gene transfer events.</title>
        <authorList>
            <person name="Petersen C."/>
            <person name="Sorensen T."/>
            <person name="Nielsen M.R."/>
            <person name="Sondergaard T.E."/>
            <person name="Sorensen J.L."/>
            <person name="Fitzpatrick D.A."/>
            <person name="Frisvad J.C."/>
            <person name="Nielsen K.L."/>
        </authorList>
    </citation>
    <scope>NUCLEOTIDE SEQUENCE</scope>
    <source>
        <strain evidence="2">IBT 26290</strain>
    </source>
</reference>
<comment type="caution">
    <text evidence="2">The sequence shown here is derived from an EMBL/GenBank/DDBJ whole genome shotgun (WGS) entry which is preliminary data.</text>
</comment>
<dbReference type="GeneID" id="81431688"/>
<protein>
    <submittedName>
        <fullName evidence="2">Uncharacterized protein</fullName>
    </submittedName>
</protein>
<accession>A0A9W9HKE4</accession>
<sequence>MAVSTQVQNSNRKISRCIDLSSWHYNELEVAKGLLLLFVGMKKLPIEESGDKLPFRLRRRPRGSSERPALLDLEEPR</sequence>
<reference evidence="2" key="1">
    <citation type="submission" date="2022-11" db="EMBL/GenBank/DDBJ databases">
        <authorList>
            <person name="Petersen C."/>
        </authorList>
    </citation>
    <scope>NUCLEOTIDE SEQUENCE</scope>
    <source>
        <strain evidence="2">IBT 26290</strain>
    </source>
</reference>
<name>A0A9W9HKE4_9EURO</name>
<feature type="region of interest" description="Disordered" evidence="1">
    <location>
        <begin position="57"/>
        <end position="77"/>
    </location>
</feature>
<evidence type="ECO:0000313" key="3">
    <source>
        <dbReference type="Proteomes" id="UP001149163"/>
    </source>
</evidence>
<proteinExistence type="predicted"/>
<evidence type="ECO:0000313" key="2">
    <source>
        <dbReference type="EMBL" id="KAJ5151136.1"/>
    </source>
</evidence>
<gene>
    <name evidence="2" type="ORF">N7482_010388</name>
</gene>
<dbReference type="EMBL" id="JAPQKN010000008">
    <property type="protein sequence ID" value="KAJ5151136.1"/>
    <property type="molecule type" value="Genomic_DNA"/>
</dbReference>
<dbReference type="RefSeq" id="XP_056538469.1">
    <property type="nucleotide sequence ID" value="XM_056692512.1"/>
</dbReference>
<evidence type="ECO:0000256" key="1">
    <source>
        <dbReference type="SAM" id="MobiDB-lite"/>
    </source>
</evidence>
<organism evidence="2 3">
    <name type="scientific">Penicillium canariense</name>
    <dbReference type="NCBI Taxonomy" id="189055"/>
    <lineage>
        <taxon>Eukaryota</taxon>
        <taxon>Fungi</taxon>
        <taxon>Dikarya</taxon>
        <taxon>Ascomycota</taxon>
        <taxon>Pezizomycotina</taxon>
        <taxon>Eurotiomycetes</taxon>
        <taxon>Eurotiomycetidae</taxon>
        <taxon>Eurotiales</taxon>
        <taxon>Aspergillaceae</taxon>
        <taxon>Penicillium</taxon>
    </lineage>
</organism>
<dbReference type="Proteomes" id="UP001149163">
    <property type="component" value="Unassembled WGS sequence"/>
</dbReference>